<proteinExistence type="predicted"/>
<name>A0AAU8P4L1_EDWPI</name>
<evidence type="ECO:0000313" key="2">
    <source>
        <dbReference type="Proteomes" id="UP000002634"/>
    </source>
</evidence>
<sequence>MLIYLIINELIKIKACMGFAMPRGGPLDKRIVDRVSRRGMKWG</sequence>
<protein>
    <submittedName>
        <fullName evidence="1">Uncharacterized protein</fullName>
    </submittedName>
</protein>
<reference evidence="1 2" key="1">
    <citation type="journal article" date="2009" name="PLoS ONE">
        <title>Genome sequence of the versatile fish pathogen Edwardsiella tarda provides insights into its adaptation to broad host ranges and intracellular niches.</title>
        <authorList>
            <person name="Wang Q."/>
            <person name="Yang M."/>
            <person name="Xiao J."/>
            <person name="Wu H."/>
            <person name="Wang X."/>
            <person name="Lv Y."/>
            <person name="Xu L."/>
            <person name="Zheng H."/>
            <person name="Wang S."/>
            <person name="Zhao G."/>
            <person name="Liu Q."/>
            <person name="Zhang Y."/>
        </authorList>
    </citation>
    <scope>NUCLEOTIDE SEQUENCE [LARGE SCALE GENOMIC DNA]</scope>
    <source>
        <strain evidence="2">EIB202 / CCTCC M208068</strain>
    </source>
</reference>
<evidence type="ECO:0000313" key="1">
    <source>
        <dbReference type="EMBL" id="ACY85383.1"/>
    </source>
</evidence>
<keyword evidence="2" id="KW-1185">Reference proteome</keyword>
<dbReference type="Proteomes" id="UP000002634">
    <property type="component" value="Chromosome"/>
</dbReference>
<organism evidence="1 2">
    <name type="scientific">Edwardsiella piscicida</name>
    <dbReference type="NCBI Taxonomy" id="1263550"/>
    <lineage>
        <taxon>Bacteria</taxon>
        <taxon>Pseudomonadati</taxon>
        <taxon>Pseudomonadota</taxon>
        <taxon>Gammaproteobacteria</taxon>
        <taxon>Enterobacterales</taxon>
        <taxon>Hafniaceae</taxon>
        <taxon>Edwardsiella</taxon>
    </lineage>
</organism>
<accession>A0AAU8P4L1</accession>
<dbReference type="AlphaFoldDB" id="A0AAU8P4L1"/>
<gene>
    <name evidence="1" type="ordered locus">ETAE_2548</name>
</gene>
<dbReference type="EMBL" id="CP001135">
    <property type="protein sequence ID" value="ACY85383.1"/>
    <property type="molecule type" value="Genomic_DNA"/>
</dbReference>
<dbReference type="KEGG" id="etr:ETAE_2548"/>